<reference evidence="3" key="1">
    <citation type="journal article" date="2019" name="Int. J. Syst. Evol. Microbiol.">
        <title>The Global Catalogue of Microorganisms (GCM) 10K type strain sequencing project: providing services to taxonomists for standard genome sequencing and annotation.</title>
        <authorList>
            <consortium name="The Broad Institute Genomics Platform"/>
            <consortium name="The Broad Institute Genome Sequencing Center for Infectious Disease"/>
            <person name="Wu L."/>
            <person name="Ma J."/>
        </authorList>
    </citation>
    <scope>NUCLEOTIDE SEQUENCE [LARGE SCALE GENOMIC DNA]</scope>
    <source>
        <strain evidence="3">KACC 12649</strain>
    </source>
</reference>
<accession>A0ABW0L156</accession>
<proteinExistence type="predicted"/>
<protein>
    <submittedName>
        <fullName evidence="2">Uncharacterized protein</fullName>
    </submittedName>
</protein>
<dbReference type="Proteomes" id="UP001596050">
    <property type="component" value="Unassembled WGS sequence"/>
</dbReference>
<comment type="caution">
    <text evidence="2">The sequence shown here is derived from an EMBL/GenBank/DDBJ whole genome shotgun (WGS) entry which is preliminary data.</text>
</comment>
<keyword evidence="1" id="KW-0472">Membrane</keyword>
<feature type="transmembrane region" description="Helical" evidence="1">
    <location>
        <begin position="35"/>
        <end position="53"/>
    </location>
</feature>
<feature type="transmembrane region" description="Helical" evidence="1">
    <location>
        <begin position="6"/>
        <end position="28"/>
    </location>
</feature>
<organism evidence="2 3">
    <name type="scientific">Massilia niabensis</name>
    <dbReference type="NCBI Taxonomy" id="544910"/>
    <lineage>
        <taxon>Bacteria</taxon>
        <taxon>Pseudomonadati</taxon>
        <taxon>Pseudomonadota</taxon>
        <taxon>Betaproteobacteria</taxon>
        <taxon>Burkholderiales</taxon>
        <taxon>Oxalobacteraceae</taxon>
        <taxon>Telluria group</taxon>
        <taxon>Massilia</taxon>
    </lineage>
</organism>
<name>A0ABW0L156_9BURK</name>
<evidence type="ECO:0000313" key="3">
    <source>
        <dbReference type="Proteomes" id="UP001596050"/>
    </source>
</evidence>
<keyword evidence="1" id="KW-0812">Transmembrane</keyword>
<sequence length="62" mass="6526">MKTIWSTPVSFLLLLLVLMFAGFGIVALKPLPMKLGSAALGLCFLVTFISAPGRTGESPTNS</sequence>
<dbReference type="EMBL" id="JBHSMU010000008">
    <property type="protein sequence ID" value="MFC5459528.1"/>
    <property type="molecule type" value="Genomic_DNA"/>
</dbReference>
<keyword evidence="1" id="KW-1133">Transmembrane helix</keyword>
<dbReference type="RefSeq" id="WP_379781487.1">
    <property type="nucleotide sequence ID" value="NZ_JBHSMU010000008.1"/>
</dbReference>
<evidence type="ECO:0000313" key="2">
    <source>
        <dbReference type="EMBL" id="MFC5459528.1"/>
    </source>
</evidence>
<evidence type="ECO:0000256" key="1">
    <source>
        <dbReference type="SAM" id="Phobius"/>
    </source>
</evidence>
<gene>
    <name evidence="2" type="ORF">ACFPN5_06870</name>
</gene>
<keyword evidence="3" id="KW-1185">Reference proteome</keyword>